<reference evidence="2 3" key="1">
    <citation type="submission" date="2019-03" db="EMBL/GenBank/DDBJ databases">
        <title>The genome sequence of a newly discovered highly antifungal drug resistant Aspergillus species, Aspergillus tanneri NIH 1004.</title>
        <authorList>
            <person name="Mounaud S."/>
            <person name="Singh I."/>
            <person name="Joardar V."/>
            <person name="Pakala S."/>
            <person name="Pakala S."/>
            <person name="Venepally P."/>
            <person name="Hoover J."/>
            <person name="Nierman W."/>
            <person name="Chung J."/>
            <person name="Losada L."/>
        </authorList>
    </citation>
    <scope>NUCLEOTIDE SEQUENCE [LARGE SCALE GENOMIC DNA]</scope>
    <source>
        <strain evidence="2 3">NIH1004</strain>
    </source>
</reference>
<feature type="region of interest" description="Disordered" evidence="1">
    <location>
        <begin position="59"/>
        <end position="78"/>
    </location>
</feature>
<dbReference type="Proteomes" id="UP000308092">
    <property type="component" value="Unassembled WGS sequence"/>
</dbReference>
<evidence type="ECO:0000256" key="1">
    <source>
        <dbReference type="SAM" id="MobiDB-lite"/>
    </source>
</evidence>
<accession>A0A4S3JN07</accession>
<proteinExistence type="predicted"/>
<dbReference type="VEuPathDB" id="FungiDB:EYZ11_003689"/>
<organism evidence="2 3">
    <name type="scientific">Aspergillus tanneri</name>
    <dbReference type="NCBI Taxonomy" id="1220188"/>
    <lineage>
        <taxon>Eukaryota</taxon>
        <taxon>Fungi</taxon>
        <taxon>Dikarya</taxon>
        <taxon>Ascomycota</taxon>
        <taxon>Pezizomycotina</taxon>
        <taxon>Eurotiomycetes</taxon>
        <taxon>Eurotiomycetidae</taxon>
        <taxon>Eurotiales</taxon>
        <taxon>Aspergillaceae</taxon>
        <taxon>Aspergillus</taxon>
        <taxon>Aspergillus subgen. Circumdati</taxon>
    </lineage>
</organism>
<dbReference type="AlphaFoldDB" id="A0A4S3JN07"/>
<sequence length="78" mass="8448">MISIPANVVRSSAGWPHDSNFTFALEHIHASNDTLDDLALAGTTLSSNIQQSLLPIDFNRSSEGFNRSPSFSPVNDMS</sequence>
<name>A0A4S3JN07_9EURO</name>
<keyword evidence="3" id="KW-1185">Reference proteome</keyword>
<evidence type="ECO:0000313" key="2">
    <source>
        <dbReference type="EMBL" id="THC96810.1"/>
    </source>
</evidence>
<evidence type="ECO:0000313" key="3">
    <source>
        <dbReference type="Proteomes" id="UP000308092"/>
    </source>
</evidence>
<comment type="caution">
    <text evidence="2">The sequence shown here is derived from an EMBL/GenBank/DDBJ whole genome shotgun (WGS) entry which is preliminary data.</text>
</comment>
<gene>
    <name evidence="2" type="ORF">EYZ11_003689</name>
</gene>
<protein>
    <submittedName>
        <fullName evidence="2">Uncharacterized protein</fullName>
    </submittedName>
</protein>
<dbReference type="EMBL" id="SOSA01000097">
    <property type="protein sequence ID" value="THC96810.1"/>
    <property type="molecule type" value="Genomic_DNA"/>
</dbReference>